<comment type="caution">
    <text evidence="2">The sequence shown here is derived from an EMBL/GenBank/DDBJ whole genome shotgun (WGS) entry which is preliminary data.</text>
</comment>
<proteinExistence type="predicted"/>
<keyword evidence="3" id="KW-1185">Reference proteome</keyword>
<gene>
    <name evidence="2" type="ORF">PIB30_098964</name>
</gene>
<feature type="region of interest" description="Disordered" evidence="1">
    <location>
        <begin position="1"/>
        <end position="35"/>
    </location>
</feature>
<reference evidence="2 3" key="1">
    <citation type="journal article" date="2023" name="Plants (Basel)">
        <title>Bridging the Gap: Combining Genomics and Transcriptomics Approaches to Understand Stylosanthes scabra, an Orphan Legume from the Brazilian Caatinga.</title>
        <authorList>
            <person name="Ferreira-Neto J.R.C."/>
            <person name="da Silva M.D."/>
            <person name="Binneck E."/>
            <person name="de Melo N.F."/>
            <person name="da Silva R.H."/>
            <person name="de Melo A.L.T.M."/>
            <person name="Pandolfi V."/>
            <person name="Bustamante F.O."/>
            <person name="Brasileiro-Vidal A.C."/>
            <person name="Benko-Iseppon A.M."/>
        </authorList>
    </citation>
    <scope>NUCLEOTIDE SEQUENCE [LARGE SCALE GENOMIC DNA]</scope>
    <source>
        <tissue evidence="2">Leaves</tissue>
    </source>
</reference>
<evidence type="ECO:0000256" key="1">
    <source>
        <dbReference type="SAM" id="MobiDB-lite"/>
    </source>
</evidence>
<evidence type="ECO:0000313" key="2">
    <source>
        <dbReference type="EMBL" id="MED6177527.1"/>
    </source>
</evidence>
<name>A0ABU6VVW9_9FABA</name>
<protein>
    <submittedName>
        <fullName evidence="2">Uncharacterized protein</fullName>
    </submittedName>
</protein>
<evidence type="ECO:0000313" key="3">
    <source>
        <dbReference type="Proteomes" id="UP001341840"/>
    </source>
</evidence>
<dbReference type="EMBL" id="JASCZI010153625">
    <property type="protein sequence ID" value="MED6177527.1"/>
    <property type="molecule type" value="Genomic_DNA"/>
</dbReference>
<sequence length="132" mass="15022">RTGPELEIEVPPPSTTKKRGNNEGTSVQKRPRLSEGLQRDFCPMDRSFDVTGFIESNLLTPGAREILQDHDPMESLRWAQWAMLKSATIMKSVKPRLTVVAQFEERYNKLVGDLRLLNQQKVEAEKGKLEAD</sequence>
<feature type="non-terminal residue" evidence="2">
    <location>
        <position position="1"/>
    </location>
</feature>
<organism evidence="2 3">
    <name type="scientific">Stylosanthes scabra</name>
    <dbReference type="NCBI Taxonomy" id="79078"/>
    <lineage>
        <taxon>Eukaryota</taxon>
        <taxon>Viridiplantae</taxon>
        <taxon>Streptophyta</taxon>
        <taxon>Embryophyta</taxon>
        <taxon>Tracheophyta</taxon>
        <taxon>Spermatophyta</taxon>
        <taxon>Magnoliopsida</taxon>
        <taxon>eudicotyledons</taxon>
        <taxon>Gunneridae</taxon>
        <taxon>Pentapetalae</taxon>
        <taxon>rosids</taxon>
        <taxon>fabids</taxon>
        <taxon>Fabales</taxon>
        <taxon>Fabaceae</taxon>
        <taxon>Papilionoideae</taxon>
        <taxon>50 kb inversion clade</taxon>
        <taxon>dalbergioids sensu lato</taxon>
        <taxon>Dalbergieae</taxon>
        <taxon>Pterocarpus clade</taxon>
        <taxon>Stylosanthes</taxon>
    </lineage>
</organism>
<dbReference type="Proteomes" id="UP001341840">
    <property type="component" value="Unassembled WGS sequence"/>
</dbReference>
<accession>A0ABU6VVW9</accession>